<dbReference type="InterPro" id="IPR011257">
    <property type="entry name" value="DNA_glycosylase"/>
</dbReference>
<feature type="binding site" evidence="1">
    <location>
        <position position="5"/>
    </location>
    <ligand>
        <name>Zn(2+)</name>
        <dbReference type="ChEBI" id="CHEBI:29105"/>
    </ligand>
</feature>
<dbReference type="GO" id="GO:0008725">
    <property type="term" value="F:DNA-3-methyladenine glycosylase activity"/>
    <property type="evidence" value="ECO:0007669"/>
    <property type="project" value="InterPro"/>
</dbReference>
<proteinExistence type="predicted"/>
<dbReference type="PANTHER" id="PTHR30037">
    <property type="entry name" value="DNA-3-METHYLADENINE GLYCOSYLASE 1"/>
    <property type="match status" value="1"/>
</dbReference>
<sequence>MIQECTWPKSDLMKDYHKNEWCRVSKDDQYIFEMLSLEGAQAGLSWETVIQKRKDYQEAFHNFDIKKCSELTDKEIEDIKEQYNIIKHMGKLKSVRNNAVQVIKLQEEWGSLSNFLWSYVKNEPIINEWKDINEVPAESELSIQLSKDLKKRGFKFVGPKIVYSFLQSIGIIDDHIITCPFHTYNR</sequence>
<dbReference type="Pfam" id="PF03352">
    <property type="entry name" value="Adenine_glyco"/>
    <property type="match status" value="1"/>
</dbReference>
<feature type="binding site" evidence="1">
    <location>
        <position position="175"/>
    </location>
    <ligand>
        <name>Zn(2+)</name>
        <dbReference type="ChEBI" id="CHEBI:29105"/>
    </ligand>
</feature>
<dbReference type="RefSeq" id="WP_070045506.1">
    <property type="nucleotide sequence ID" value="NZ_CABIVY010000018.1"/>
</dbReference>
<dbReference type="Proteomes" id="UP001223261">
    <property type="component" value="Chromosome"/>
</dbReference>
<name>A0AAX3W5H3_MAMLE</name>
<dbReference type="Gene3D" id="1.10.340.30">
    <property type="entry name" value="Hypothetical protein, domain 2"/>
    <property type="match status" value="1"/>
</dbReference>
<dbReference type="GO" id="GO:0006284">
    <property type="term" value="P:base-excision repair"/>
    <property type="evidence" value="ECO:0007669"/>
    <property type="project" value="InterPro"/>
</dbReference>
<accession>A0AAX3W5H3</accession>
<dbReference type="AlphaFoldDB" id="A0AAX3W5H3"/>
<feature type="binding site" evidence="1">
    <location>
        <position position="17"/>
    </location>
    <ligand>
        <name>Zn(2+)</name>
        <dbReference type="ChEBI" id="CHEBI:29105"/>
    </ligand>
</feature>
<reference evidence="2" key="1">
    <citation type="journal article" date="2023" name="Antibiotics">
        <title>Prevalence and Molecular Characterization of Methicillin-Resistant Staphylococci (MRS) and Mammaliicocci (MRM) in Dromedary Camels from Algeria: First Detection of SCCmec-mecC Hybrid in Methicillin-Resistant Mammaliicoccus lentus.</title>
        <authorList>
            <person name="Belhout C."/>
            <person name="Boyen F."/>
            <person name="Vereecke N."/>
            <person name="Theuns S."/>
            <person name="Taibi N."/>
            <person name="Stegger M."/>
            <person name="de la Fe-Rodriguez P.Y."/>
            <person name="Bouayad L."/>
            <person name="Elgroud R."/>
            <person name="Butaye P."/>
        </authorList>
    </citation>
    <scope>NUCLEOTIDE SEQUENCE</scope>
    <source>
        <strain evidence="2">7048</strain>
    </source>
</reference>
<keyword evidence="1" id="KW-0479">Metal-binding</keyword>
<dbReference type="InterPro" id="IPR005019">
    <property type="entry name" value="Adenine_glyco"/>
</dbReference>
<dbReference type="SUPFAM" id="SSF48150">
    <property type="entry name" value="DNA-glycosylase"/>
    <property type="match status" value="1"/>
</dbReference>
<dbReference type="InterPro" id="IPR052891">
    <property type="entry name" value="DNA-3mA_glycosylase"/>
</dbReference>
<organism evidence="2 3">
    <name type="scientific">Mammaliicoccus lentus</name>
    <name type="common">Staphylococcus lentus</name>
    <dbReference type="NCBI Taxonomy" id="42858"/>
    <lineage>
        <taxon>Bacteria</taxon>
        <taxon>Bacillati</taxon>
        <taxon>Bacillota</taxon>
        <taxon>Bacilli</taxon>
        <taxon>Bacillales</taxon>
        <taxon>Staphylococcaceae</taxon>
        <taxon>Mammaliicoccus</taxon>
    </lineage>
</organism>
<evidence type="ECO:0000313" key="2">
    <source>
        <dbReference type="EMBL" id="WHI60635.1"/>
    </source>
</evidence>
<dbReference type="PANTHER" id="PTHR30037:SF4">
    <property type="entry name" value="DNA-3-METHYLADENINE GLYCOSYLASE I"/>
    <property type="match status" value="1"/>
</dbReference>
<keyword evidence="1" id="KW-0862">Zinc</keyword>
<dbReference type="EMBL" id="CP118848">
    <property type="protein sequence ID" value="WHI60635.1"/>
    <property type="molecule type" value="Genomic_DNA"/>
</dbReference>
<protein>
    <submittedName>
        <fullName evidence="2">DNA-3-methyladenine glycosylase I</fullName>
    </submittedName>
</protein>
<evidence type="ECO:0000313" key="3">
    <source>
        <dbReference type="Proteomes" id="UP001223261"/>
    </source>
</evidence>
<gene>
    <name evidence="2" type="ORF">PYH69_03120</name>
</gene>
<feature type="binding site" evidence="1">
    <location>
        <position position="179"/>
    </location>
    <ligand>
        <name>Zn(2+)</name>
        <dbReference type="ChEBI" id="CHEBI:29105"/>
    </ligand>
</feature>
<evidence type="ECO:0000256" key="1">
    <source>
        <dbReference type="PIRSR" id="PIRSR605019-1"/>
    </source>
</evidence>
<dbReference type="GO" id="GO:0046872">
    <property type="term" value="F:metal ion binding"/>
    <property type="evidence" value="ECO:0007669"/>
    <property type="project" value="UniProtKB-KW"/>
</dbReference>